<dbReference type="EC" id="3.1.3.48" evidence="2"/>
<dbReference type="PANTHER" id="PTHR10159">
    <property type="entry name" value="DUAL SPECIFICITY PROTEIN PHOSPHATASE"/>
    <property type="match status" value="1"/>
</dbReference>
<feature type="domain" description="Tyrosine specific protein phosphatases" evidence="7">
    <location>
        <begin position="184"/>
        <end position="241"/>
    </location>
</feature>
<dbReference type="PROSITE" id="PS50054">
    <property type="entry name" value="TYR_PHOSPHATASE_DUAL"/>
    <property type="match status" value="1"/>
</dbReference>
<evidence type="ECO:0000313" key="8">
    <source>
        <dbReference type="EMBL" id="KAA8892721.1"/>
    </source>
</evidence>
<evidence type="ECO:0000256" key="5">
    <source>
        <dbReference type="SAM" id="MobiDB-lite"/>
    </source>
</evidence>
<keyword evidence="3" id="KW-0378">Hydrolase</keyword>
<dbReference type="InterPro" id="IPR029021">
    <property type="entry name" value="Prot-tyrosine_phosphatase-like"/>
</dbReference>
<reference evidence="8 9" key="1">
    <citation type="submission" date="2019-09" db="EMBL/GenBank/DDBJ databases">
        <title>Draft genome of the ectomycorrhizal ascomycete Sphaerosporella brunnea.</title>
        <authorList>
            <consortium name="DOE Joint Genome Institute"/>
            <person name="Benucci G.M."/>
            <person name="Marozzi G."/>
            <person name="Antonielli L."/>
            <person name="Sanchez S."/>
            <person name="Marco P."/>
            <person name="Wang X."/>
            <person name="Falini L.B."/>
            <person name="Barry K."/>
            <person name="Haridas S."/>
            <person name="Lipzen A."/>
            <person name="Labutti K."/>
            <person name="Grigoriev I.V."/>
            <person name="Murat C."/>
            <person name="Martin F."/>
            <person name="Albertini E."/>
            <person name="Donnini D."/>
            <person name="Bonito G."/>
        </authorList>
    </citation>
    <scope>NUCLEOTIDE SEQUENCE [LARGE SCALE GENOMIC DNA]</scope>
    <source>
        <strain evidence="8 9">Sb_GMNB300</strain>
    </source>
</reference>
<keyword evidence="9" id="KW-1185">Reference proteome</keyword>
<evidence type="ECO:0000259" key="6">
    <source>
        <dbReference type="PROSITE" id="PS50054"/>
    </source>
</evidence>
<comment type="similarity">
    <text evidence="1">Belongs to the protein-tyrosine phosphatase family. Non-receptor class dual specificity subfamily.</text>
</comment>
<feature type="compositionally biased region" description="Gly residues" evidence="5">
    <location>
        <begin position="288"/>
        <end position="299"/>
    </location>
</feature>
<dbReference type="GO" id="GO:0005829">
    <property type="term" value="C:cytosol"/>
    <property type="evidence" value="ECO:0007669"/>
    <property type="project" value="TreeGrafter"/>
</dbReference>
<dbReference type="InterPro" id="IPR016130">
    <property type="entry name" value="Tyr_Pase_AS"/>
</dbReference>
<proteinExistence type="inferred from homology"/>
<comment type="caution">
    <text evidence="8">The sequence shown here is derived from an EMBL/GenBank/DDBJ whole genome shotgun (WGS) entry which is preliminary data.</text>
</comment>
<dbReference type="GO" id="GO:0017017">
    <property type="term" value="F:MAP kinase tyrosine/serine/threonine phosphatase activity"/>
    <property type="evidence" value="ECO:0007669"/>
    <property type="project" value="TreeGrafter"/>
</dbReference>
<gene>
    <name evidence="8" type="ORF">FN846DRAFT_788906</name>
</gene>
<dbReference type="GO" id="GO:0005634">
    <property type="term" value="C:nucleus"/>
    <property type="evidence" value="ECO:0007669"/>
    <property type="project" value="TreeGrafter"/>
</dbReference>
<protein>
    <recommendedName>
        <fullName evidence="2">protein-tyrosine-phosphatase</fullName>
        <ecNumber evidence="2">3.1.3.48</ecNumber>
    </recommendedName>
</protein>
<dbReference type="GO" id="GO:0043409">
    <property type="term" value="P:negative regulation of MAPK cascade"/>
    <property type="evidence" value="ECO:0007669"/>
    <property type="project" value="TreeGrafter"/>
</dbReference>
<dbReference type="Gene3D" id="3.90.190.10">
    <property type="entry name" value="Protein tyrosine phosphatase superfamily"/>
    <property type="match status" value="1"/>
</dbReference>
<dbReference type="OrthoDB" id="426001at2759"/>
<accession>A0A5J5EBX5</accession>
<dbReference type="SUPFAM" id="SSF52799">
    <property type="entry name" value="(Phosphotyrosine protein) phosphatases II"/>
    <property type="match status" value="1"/>
</dbReference>
<feature type="compositionally biased region" description="Polar residues" evidence="5">
    <location>
        <begin position="14"/>
        <end position="37"/>
    </location>
</feature>
<organism evidence="8 9">
    <name type="scientific">Sphaerosporella brunnea</name>
    <dbReference type="NCBI Taxonomy" id="1250544"/>
    <lineage>
        <taxon>Eukaryota</taxon>
        <taxon>Fungi</taxon>
        <taxon>Dikarya</taxon>
        <taxon>Ascomycota</taxon>
        <taxon>Pezizomycotina</taxon>
        <taxon>Pezizomycetes</taxon>
        <taxon>Pezizales</taxon>
        <taxon>Pyronemataceae</taxon>
        <taxon>Sphaerosporella</taxon>
    </lineage>
</organism>
<feature type="compositionally biased region" description="Gly residues" evidence="5">
    <location>
        <begin position="1"/>
        <end position="10"/>
    </location>
</feature>
<feature type="compositionally biased region" description="Low complexity" evidence="5">
    <location>
        <begin position="38"/>
        <end position="55"/>
    </location>
</feature>
<evidence type="ECO:0000256" key="1">
    <source>
        <dbReference type="ARBA" id="ARBA00008601"/>
    </source>
</evidence>
<dbReference type="InParanoid" id="A0A5J5EBX5"/>
<feature type="compositionally biased region" description="Low complexity" evidence="5">
    <location>
        <begin position="353"/>
        <end position="379"/>
    </location>
</feature>
<feature type="region of interest" description="Disordered" evidence="5">
    <location>
        <begin position="273"/>
        <end position="482"/>
    </location>
</feature>
<feature type="region of interest" description="Disordered" evidence="5">
    <location>
        <begin position="1"/>
        <end position="85"/>
    </location>
</feature>
<evidence type="ECO:0000256" key="2">
    <source>
        <dbReference type="ARBA" id="ARBA00013064"/>
    </source>
</evidence>
<feature type="domain" description="Tyrosine-protein phosphatase" evidence="6">
    <location>
        <begin position="87"/>
        <end position="264"/>
    </location>
</feature>
<evidence type="ECO:0000256" key="4">
    <source>
        <dbReference type="ARBA" id="ARBA00022912"/>
    </source>
</evidence>
<keyword evidence="4" id="KW-0904">Protein phosphatase</keyword>
<dbReference type="CDD" id="cd14521">
    <property type="entry name" value="DSP_fungal_SDP1-like"/>
    <property type="match status" value="1"/>
</dbReference>
<dbReference type="Proteomes" id="UP000326924">
    <property type="component" value="Unassembled WGS sequence"/>
</dbReference>
<dbReference type="PROSITE" id="PS00383">
    <property type="entry name" value="TYR_PHOSPHATASE_1"/>
    <property type="match status" value="1"/>
</dbReference>
<sequence length="518" mass="56215">SPGPRGGPLGGMTIPQSASVRQTTFQFNQRPSFNNRWAATSEASSGSSSASTNSPPRSPETLHEMDEEDDIEPPRSGEAKSPAYPTGPALIFEPNIYLYSEPNAELASQFDVVINVAREVLNPFKAAAAPEVVPDTACTESSFKTAFEEVVFSPIRPRAETPRQRYREPEYVHMPWDHNTPILDDLPGLVELISERSGQGKKVLVHCQCGVSRSATLLIAYSMFKNPEKSMQDAYSSVKSKSRWIGPNMSLIYQLTDWKKMISSDAPKAGFGGWRNGPATAGLRNKPPGGGNLGRGRGMGDCDDSSEAFPEPQTAPLPGRRTSPSVSPLMSPIEPRSEGHTRPQVVRTRSENGGFISSISPGPSSAPPGMSSVPGSSTSTHNRQSWPDGDAKLFYTPTLEPSPLSKSDEWPASRSYEPPMPTRTPPPPPPSQPEPQQNTNRYSLDKSAFRIPGQFDTDMSDDIAPPTPSVVSPRNSGAGFWATMPNRRSGWGFFSSDPRSPTERGTSTPVIRNIFDVL</sequence>
<dbReference type="GO" id="GO:0008330">
    <property type="term" value="F:protein tyrosine/threonine phosphatase activity"/>
    <property type="evidence" value="ECO:0007669"/>
    <property type="project" value="TreeGrafter"/>
</dbReference>
<dbReference type="Pfam" id="PF00782">
    <property type="entry name" value="DSPc"/>
    <property type="match status" value="1"/>
</dbReference>
<dbReference type="AlphaFoldDB" id="A0A5J5EBX5"/>
<dbReference type="InterPro" id="IPR020422">
    <property type="entry name" value="TYR_PHOSPHATASE_DUAL_dom"/>
</dbReference>
<feature type="compositionally biased region" description="Pro residues" evidence="5">
    <location>
        <begin position="418"/>
        <end position="433"/>
    </location>
</feature>
<dbReference type="EMBL" id="VXIS01000617">
    <property type="protein sequence ID" value="KAA8892721.1"/>
    <property type="molecule type" value="Genomic_DNA"/>
</dbReference>
<dbReference type="SMART" id="SM00195">
    <property type="entry name" value="DSPc"/>
    <property type="match status" value="1"/>
</dbReference>
<name>A0A5J5EBX5_9PEZI</name>
<dbReference type="PANTHER" id="PTHR10159:SF519">
    <property type="entry name" value="DUAL SPECIFICITY PROTEIN PHOSPHATASE MPK3"/>
    <property type="match status" value="1"/>
</dbReference>
<feature type="non-terminal residue" evidence="8">
    <location>
        <position position="1"/>
    </location>
</feature>
<dbReference type="GO" id="GO:0033550">
    <property type="term" value="F:MAP kinase tyrosine phosphatase activity"/>
    <property type="evidence" value="ECO:0007669"/>
    <property type="project" value="TreeGrafter"/>
</dbReference>
<dbReference type="InterPro" id="IPR000387">
    <property type="entry name" value="Tyr_Pase_dom"/>
</dbReference>
<evidence type="ECO:0000256" key="3">
    <source>
        <dbReference type="ARBA" id="ARBA00022801"/>
    </source>
</evidence>
<evidence type="ECO:0000259" key="7">
    <source>
        <dbReference type="PROSITE" id="PS50056"/>
    </source>
</evidence>
<dbReference type="PROSITE" id="PS50056">
    <property type="entry name" value="TYR_PHOSPHATASE_2"/>
    <property type="match status" value="1"/>
</dbReference>
<dbReference type="InterPro" id="IPR000340">
    <property type="entry name" value="Dual-sp_phosphatase_cat-dom"/>
</dbReference>
<evidence type="ECO:0000313" key="9">
    <source>
        <dbReference type="Proteomes" id="UP000326924"/>
    </source>
</evidence>